<sequence>MANLVTLCGSATTKCHGEVESGQRALATAEGWVVPSGIRLEDWPVLRFRETWSLPGEHGWDDDVDPHPLQTDPRLT</sequence>
<gene>
    <name evidence="2" type="ORF">F4559_001093</name>
</gene>
<name>A0A7W7SZG7_9PSEU</name>
<protein>
    <submittedName>
        <fullName evidence="2">Uncharacterized protein</fullName>
    </submittedName>
</protein>
<dbReference type="EMBL" id="JACHJS010000001">
    <property type="protein sequence ID" value="MBB4963734.1"/>
    <property type="molecule type" value="Genomic_DNA"/>
</dbReference>
<evidence type="ECO:0000256" key="1">
    <source>
        <dbReference type="SAM" id="MobiDB-lite"/>
    </source>
</evidence>
<dbReference type="Proteomes" id="UP000542674">
    <property type="component" value="Unassembled WGS sequence"/>
</dbReference>
<accession>A0A7W7SZG7</accession>
<organism evidence="2 3">
    <name type="scientific">Saccharothrix violaceirubra</name>
    <dbReference type="NCBI Taxonomy" id="413306"/>
    <lineage>
        <taxon>Bacteria</taxon>
        <taxon>Bacillati</taxon>
        <taxon>Actinomycetota</taxon>
        <taxon>Actinomycetes</taxon>
        <taxon>Pseudonocardiales</taxon>
        <taxon>Pseudonocardiaceae</taxon>
        <taxon>Saccharothrix</taxon>
    </lineage>
</organism>
<evidence type="ECO:0000313" key="2">
    <source>
        <dbReference type="EMBL" id="MBB4963734.1"/>
    </source>
</evidence>
<dbReference type="AlphaFoldDB" id="A0A7W7SZG7"/>
<feature type="region of interest" description="Disordered" evidence="1">
    <location>
        <begin position="54"/>
        <end position="76"/>
    </location>
</feature>
<keyword evidence="3" id="KW-1185">Reference proteome</keyword>
<proteinExistence type="predicted"/>
<evidence type="ECO:0000313" key="3">
    <source>
        <dbReference type="Proteomes" id="UP000542674"/>
    </source>
</evidence>
<comment type="caution">
    <text evidence="2">The sequence shown here is derived from an EMBL/GenBank/DDBJ whole genome shotgun (WGS) entry which is preliminary data.</text>
</comment>
<dbReference type="RefSeq" id="WP_184666483.1">
    <property type="nucleotide sequence ID" value="NZ_BAABAI010000034.1"/>
</dbReference>
<reference evidence="2 3" key="1">
    <citation type="submission" date="2020-08" db="EMBL/GenBank/DDBJ databases">
        <title>Sequencing the genomes of 1000 actinobacteria strains.</title>
        <authorList>
            <person name="Klenk H.-P."/>
        </authorList>
    </citation>
    <scope>NUCLEOTIDE SEQUENCE [LARGE SCALE GENOMIC DNA]</scope>
    <source>
        <strain evidence="2 3">DSM 45084</strain>
    </source>
</reference>